<evidence type="ECO:0000313" key="3">
    <source>
        <dbReference type="EMBL" id="GAG33947.1"/>
    </source>
</evidence>
<dbReference type="PANTHER" id="PTHR40094">
    <property type="entry name" value="ALPHA-2-MACROGLOBULIN HOMOLOG"/>
    <property type="match status" value="1"/>
</dbReference>
<dbReference type="InterPro" id="IPR041462">
    <property type="entry name" value="Bact_A2M_MG6"/>
</dbReference>
<dbReference type="EMBL" id="BARS01042912">
    <property type="protein sequence ID" value="GAG33947.1"/>
    <property type="molecule type" value="Genomic_DNA"/>
</dbReference>
<name>X0XEZ0_9ZZZZ</name>
<dbReference type="Pfam" id="PF17962">
    <property type="entry name" value="bMG6"/>
    <property type="match status" value="1"/>
</dbReference>
<evidence type="ECO:0000259" key="2">
    <source>
        <dbReference type="Pfam" id="PF17972"/>
    </source>
</evidence>
<feature type="domain" description="Bacterial Alpha-2-macroglobulin MG6" evidence="1">
    <location>
        <begin position="137"/>
        <end position="245"/>
    </location>
</feature>
<proteinExistence type="predicted"/>
<dbReference type="PANTHER" id="PTHR40094:SF1">
    <property type="entry name" value="UBIQUITIN DOMAIN-CONTAINING PROTEIN"/>
    <property type="match status" value="1"/>
</dbReference>
<dbReference type="InterPro" id="IPR041203">
    <property type="entry name" value="Bact_A2M_MG5"/>
</dbReference>
<sequence length="251" mass="28718">RFEVHLRTLKESFIFSDTYQAEIRGNYLFGGAMANQGVSWHLRLNPTFFSPPGHKGYIFGNQIDRWHEFGEEKSRLLSSGESTLDDKGKFKLSTKLIPEKEKDSILATLEATVVGPSRRSISNRIQTTVHRGKYYIGLKPSTAFLKKGNELDVSLITVDPDGEIVPEKKIRLALIKREWFSIRKRGMGGMYNWISEKKDTEIDSCFIQTKNEPQKVSFLPEKSGFYLLRAEGKDSRGNKIMTTTYFYVTGK</sequence>
<organism evidence="3">
    <name type="scientific">marine sediment metagenome</name>
    <dbReference type="NCBI Taxonomy" id="412755"/>
    <lineage>
        <taxon>unclassified sequences</taxon>
        <taxon>metagenomes</taxon>
        <taxon>ecological metagenomes</taxon>
    </lineage>
</organism>
<dbReference type="Pfam" id="PF17972">
    <property type="entry name" value="bMG5"/>
    <property type="match status" value="1"/>
</dbReference>
<reference evidence="3" key="1">
    <citation type="journal article" date="2014" name="Front. Microbiol.">
        <title>High frequency of phylogenetically diverse reductive dehalogenase-homologous genes in deep subseafloor sedimentary metagenomes.</title>
        <authorList>
            <person name="Kawai M."/>
            <person name="Futagami T."/>
            <person name="Toyoda A."/>
            <person name="Takaki Y."/>
            <person name="Nishi S."/>
            <person name="Hori S."/>
            <person name="Arai W."/>
            <person name="Tsubouchi T."/>
            <person name="Morono Y."/>
            <person name="Uchiyama I."/>
            <person name="Ito T."/>
            <person name="Fujiyama A."/>
            <person name="Inagaki F."/>
            <person name="Takami H."/>
        </authorList>
    </citation>
    <scope>NUCLEOTIDE SEQUENCE</scope>
    <source>
        <strain evidence="3">Expedition CK06-06</strain>
    </source>
</reference>
<feature type="non-terminal residue" evidence="3">
    <location>
        <position position="1"/>
    </location>
</feature>
<protein>
    <submittedName>
        <fullName evidence="3">Uncharacterized protein</fullName>
    </submittedName>
</protein>
<feature type="domain" description="Bacterial Alpha-2-macroglobulin MG5" evidence="2">
    <location>
        <begin position="1"/>
        <end position="129"/>
    </location>
</feature>
<evidence type="ECO:0000259" key="1">
    <source>
        <dbReference type="Pfam" id="PF17962"/>
    </source>
</evidence>
<dbReference type="InterPro" id="IPR051802">
    <property type="entry name" value="YfhM-like"/>
</dbReference>
<feature type="non-terminal residue" evidence="3">
    <location>
        <position position="251"/>
    </location>
</feature>
<gene>
    <name evidence="3" type="ORF">S01H1_65037</name>
</gene>
<comment type="caution">
    <text evidence="3">The sequence shown here is derived from an EMBL/GenBank/DDBJ whole genome shotgun (WGS) entry which is preliminary data.</text>
</comment>
<dbReference type="AlphaFoldDB" id="X0XEZ0"/>
<accession>X0XEZ0</accession>